<protein>
    <submittedName>
        <fullName evidence="9">Iron-uptake system permease protein FeuC</fullName>
    </submittedName>
</protein>
<feature type="transmembrane region" description="Helical" evidence="8">
    <location>
        <begin position="283"/>
        <end position="301"/>
    </location>
</feature>
<dbReference type="CDD" id="cd06550">
    <property type="entry name" value="TM_ABC_iron-siderophores_like"/>
    <property type="match status" value="1"/>
</dbReference>
<dbReference type="GO" id="GO:0005886">
    <property type="term" value="C:plasma membrane"/>
    <property type="evidence" value="ECO:0007669"/>
    <property type="project" value="UniProtKB-SubCell"/>
</dbReference>
<feature type="transmembrane region" description="Helical" evidence="8">
    <location>
        <begin position="153"/>
        <end position="175"/>
    </location>
</feature>
<dbReference type="EMBL" id="CACRUX010000067">
    <property type="protein sequence ID" value="VYU37331.1"/>
    <property type="molecule type" value="Genomic_DNA"/>
</dbReference>
<dbReference type="Pfam" id="PF01032">
    <property type="entry name" value="FecCD"/>
    <property type="match status" value="1"/>
</dbReference>
<evidence type="ECO:0000256" key="6">
    <source>
        <dbReference type="ARBA" id="ARBA00022989"/>
    </source>
</evidence>
<feature type="transmembrane region" description="Helical" evidence="8">
    <location>
        <begin position="313"/>
        <end position="331"/>
    </location>
</feature>
<proteinExistence type="inferred from homology"/>
<keyword evidence="6 8" id="KW-1133">Transmembrane helix</keyword>
<dbReference type="RefSeq" id="WP_156705399.1">
    <property type="nucleotide sequence ID" value="NZ_CACRUX010000067.1"/>
</dbReference>
<sequence length="335" mass="35384">MTLRQKQFAVYSTVFLALLLLFFFLHVSTGFTYYSHSHLLAILLGGGTAEENTVVFDFRLVRAVLAVLIGMGLALSGAVFQQLTRNELAGPGLLGVNAGAGLGVMILIFLTPVEQGLPIWSLPIVAVVGALIAAGSIFALAMRKNEAGGTYALVLSGITLTAGIHALQTLLIVLLSPEKFNQVNTWIIGNIAGNTWAHVLILGAVVIVLALILYANRTTLNILTLRDETAIGLGVSLKRSRLGFLILAVILAATCVAIGGSIGFIGLVAPHIARRLIGADCTYVLPLTALIGGWLLVTADWVGRVIIAPDEMLVGIVVALIGAPYFLFILARKRG</sequence>
<keyword evidence="3" id="KW-0813">Transport</keyword>
<evidence type="ECO:0000256" key="2">
    <source>
        <dbReference type="ARBA" id="ARBA00007935"/>
    </source>
</evidence>
<keyword evidence="7 8" id="KW-0472">Membrane</keyword>
<evidence type="ECO:0000256" key="8">
    <source>
        <dbReference type="SAM" id="Phobius"/>
    </source>
</evidence>
<feature type="transmembrane region" description="Helical" evidence="8">
    <location>
        <begin position="60"/>
        <end position="80"/>
    </location>
</feature>
<evidence type="ECO:0000256" key="7">
    <source>
        <dbReference type="ARBA" id="ARBA00023136"/>
    </source>
</evidence>
<accession>A0A6N3EF73</accession>
<evidence type="ECO:0000256" key="3">
    <source>
        <dbReference type="ARBA" id="ARBA00022448"/>
    </source>
</evidence>
<comment type="subcellular location">
    <subcellularLocation>
        <location evidence="1">Cell membrane</location>
        <topology evidence="1">Multi-pass membrane protein</topology>
    </subcellularLocation>
</comment>
<evidence type="ECO:0000256" key="1">
    <source>
        <dbReference type="ARBA" id="ARBA00004651"/>
    </source>
</evidence>
<keyword evidence="5 8" id="KW-0812">Transmembrane</keyword>
<dbReference type="AlphaFoldDB" id="A0A6N3EF73"/>
<dbReference type="PANTHER" id="PTHR30472">
    <property type="entry name" value="FERRIC ENTEROBACTIN TRANSPORT SYSTEM PERMEASE PROTEIN"/>
    <property type="match status" value="1"/>
</dbReference>
<comment type="similarity">
    <text evidence="2">Belongs to the binding-protein-dependent transport system permease family. FecCD subfamily.</text>
</comment>
<dbReference type="InterPro" id="IPR000522">
    <property type="entry name" value="ABC_transptr_permease_BtuC"/>
</dbReference>
<dbReference type="GO" id="GO:0022857">
    <property type="term" value="F:transmembrane transporter activity"/>
    <property type="evidence" value="ECO:0007669"/>
    <property type="project" value="InterPro"/>
</dbReference>
<dbReference type="InterPro" id="IPR037294">
    <property type="entry name" value="ABC_BtuC-like"/>
</dbReference>
<reference evidence="9" key="1">
    <citation type="submission" date="2019-11" db="EMBL/GenBank/DDBJ databases">
        <authorList>
            <person name="Feng L."/>
        </authorList>
    </citation>
    <scope>NUCLEOTIDE SEQUENCE</scope>
    <source>
        <strain evidence="9">VrattiLFYP33</strain>
    </source>
</reference>
<dbReference type="FunFam" id="1.10.3470.10:FF:000001">
    <property type="entry name" value="Vitamin B12 ABC transporter permease BtuC"/>
    <property type="match status" value="1"/>
</dbReference>
<feature type="transmembrane region" description="Helical" evidence="8">
    <location>
        <begin position="92"/>
        <end position="113"/>
    </location>
</feature>
<evidence type="ECO:0000256" key="5">
    <source>
        <dbReference type="ARBA" id="ARBA00022692"/>
    </source>
</evidence>
<evidence type="ECO:0000256" key="4">
    <source>
        <dbReference type="ARBA" id="ARBA00022475"/>
    </source>
</evidence>
<name>A0A6N3EF73_9FIRM</name>
<dbReference type="GO" id="GO:0033214">
    <property type="term" value="P:siderophore-iron import into cell"/>
    <property type="evidence" value="ECO:0007669"/>
    <property type="project" value="TreeGrafter"/>
</dbReference>
<dbReference type="Gene3D" id="1.10.3470.10">
    <property type="entry name" value="ABC transporter involved in vitamin B12 uptake, BtuC"/>
    <property type="match status" value="1"/>
</dbReference>
<dbReference type="PANTHER" id="PTHR30472:SF64">
    <property type="entry name" value="IRON(3+)-HYDROXAMATE IMPORT SYSTEM PERMEASE PROTEIN FHUG"/>
    <property type="match status" value="1"/>
</dbReference>
<gene>
    <name evidence="9" type="primary">feuC</name>
    <name evidence="9" type="ORF">VRLFYP33_01871</name>
</gene>
<feature type="transmembrane region" description="Helical" evidence="8">
    <location>
        <begin position="244"/>
        <end position="271"/>
    </location>
</feature>
<dbReference type="SUPFAM" id="SSF81345">
    <property type="entry name" value="ABC transporter involved in vitamin B12 uptake, BtuC"/>
    <property type="match status" value="1"/>
</dbReference>
<feature type="transmembrane region" description="Helical" evidence="8">
    <location>
        <begin position="119"/>
        <end position="141"/>
    </location>
</feature>
<organism evidence="9">
    <name type="scientific">Veillonella ratti</name>
    <dbReference type="NCBI Taxonomy" id="103892"/>
    <lineage>
        <taxon>Bacteria</taxon>
        <taxon>Bacillati</taxon>
        <taxon>Bacillota</taxon>
        <taxon>Negativicutes</taxon>
        <taxon>Veillonellales</taxon>
        <taxon>Veillonellaceae</taxon>
        <taxon>Veillonella</taxon>
    </lineage>
</organism>
<feature type="transmembrane region" description="Helical" evidence="8">
    <location>
        <begin position="195"/>
        <end position="216"/>
    </location>
</feature>
<evidence type="ECO:0000313" key="9">
    <source>
        <dbReference type="EMBL" id="VYU37331.1"/>
    </source>
</evidence>
<keyword evidence="4" id="KW-1003">Cell membrane</keyword>